<dbReference type="InterPro" id="IPR004013">
    <property type="entry name" value="PHP_dom"/>
</dbReference>
<reference evidence="2 3" key="1">
    <citation type="submission" date="2020-02" db="EMBL/GenBank/DDBJ databases">
        <title>Geodermatophilus sabuli CPCC 205279 I12A-02694.</title>
        <authorList>
            <person name="Jiang Z."/>
        </authorList>
    </citation>
    <scope>NUCLEOTIDE SEQUENCE [LARGE SCALE GENOMIC DNA]</scope>
    <source>
        <strain evidence="2 3">I12A-02694</strain>
    </source>
</reference>
<dbReference type="GO" id="GO:0035312">
    <property type="term" value="F:5'-3' DNA exonuclease activity"/>
    <property type="evidence" value="ECO:0007669"/>
    <property type="project" value="TreeGrafter"/>
</dbReference>
<dbReference type="PANTHER" id="PTHR42924">
    <property type="entry name" value="EXONUCLEASE"/>
    <property type="match status" value="1"/>
</dbReference>
<dbReference type="CDD" id="cd07438">
    <property type="entry name" value="PHP_HisPPase_AMP"/>
    <property type="match status" value="1"/>
</dbReference>
<dbReference type="PANTHER" id="PTHR42924:SF3">
    <property type="entry name" value="POLYMERASE_HISTIDINOL PHOSPHATASE N-TERMINAL DOMAIN-CONTAINING PROTEIN"/>
    <property type="match status" value="1"/>
</dbReference>
<feature type="domain" description="Polymerase/histidinol phosphatase N-terminal" evidence="1">
    <location>
        <begin position="3"/>
        <end position="67"/>
    </location>
</feature>
<sequence length="294" mass="30309">MRIDLHTHSSVSDGTQSPAELVATAAAAGLDVVALTDHDTTAGWAAAEQARPAGLTVVPGMELSCRWFPAGSPPISVHLLAYLFDPEHPGLAQERMRLRAERLGRGERIVTALAAAGYPVTWTAIVERSEGGVVGRPHVARALVEAGVVESVDHAFATLLHHRSPYYVAKADTDVLDGIALVRAAGGVPVFAHGLATKRGRVVGDEAIAAMVGAGLLGLEVDHPDHDPQERAHLRGLAGDLGLLVTGSSDYHGSNKTTPIAACTTAPDQLEALLAAGSGAAPFADRPGTVGTPG</sequence>
<accession>A0A7K3VZD9</accession>
<evidence type="ECO:0000313" key="3">
    <source>
        <dbReference type="Proteomes" id="UP000470246"/>
    </source>
</evidence>
<proteinExistence type="predicted"/>
<dbReference type="AlphaFoldDB" id="A0A7K3VZD9"/>
<dbReference type="GO" id="GO:0004534">
    <property type="term" value="F:5'-3' RNA exonuclease activity"/>
    <property type="evidence" value="ECO:0007669"/>
    <property type="project" value="TreeGrafter"/>
</dbReference>
<comment type="caution">
    <text evidence="2">The sequence shown here is derived from an EMBL/GenBank/DDBJ whole genome shotgun (WGS) entry which is preliminary data.</text>
</comment>
<organism evidence="2 3">
    <name type="scientific">Geodermatophilus sabuli</name>
    <dbReference type="NCBI Taxonomy" id="1564158"/>
    <lineage>
        <taxon>Bacteria</taxon>
        <taxon>Bacillati</taxon>
        <taxon>Actinomycetota</taxon>
        <taxon>Actinomycetes</taxon>
        <taxon>Geodermatophilales</taxon>
        <taxon>Geodermatophilaceae</taxon>
        <taxon>Geodermatophilus</taxon>
    </lineage>
</organism>
<dbReference type="InterPro" id="IPR003141">
    <property type="entry name" value="Pol/His_phosphatase_N"/>
</dbReference>
<keyword evidence="3" id="KW-1185">Reference proteome</keyword>
<evidence type="ECO:0000313" key="2">
    <source>
        <dbReference type="EMBL" id="NEK57274.1"/>
    </source>
</evidence>
<evidence type="ECO:0000259" key="1">
    <source>
        <dbReference type="SMART" id="SM00481"/>
    </source>
</evidence>
<dbReference type="Gene3D" id="1.10.150.650">
    <property type="match status" value="1"/>
</dbReference>
<dbReference type="Pfam" id="PF02811">
    <property type="entry name" value="PHP"/>
    <property type="match status" value="1"/>
</dbReference>
<dbReference type="EMBL" id="JAAGWF010000007">
    <property type="protein sequence ID" value="NEK57274.1"/>
    <property type="molecule type" value="Genomic_DNA"/>
</dbReference>
<dbReference type="InterPro" id="IPR016195">
    <property type="entry name" value="Pol/histidinol_Pase-like"/>
</dbReference>
<dbReference type="SMART" id="SM00481">
    <property type="entry name" value="POLIIIAc"/>
    <property type="match status" value="1"/>
</dbReference>
<name>A0A7K3VZD9_9ACTN</name>
<protein>
    <submittedName>
        <fullName evidence="2">PHP domain-containing protein</fullName>
    </submittedName>
</protein>
<dbReference type="RefSeq" id="WP_163480470.1">
    <property type="nucleotide sequence ID" value="NZ_JAAGWF010000007.1"/>
</dbReference>
<dbReference type="InterPro" id="IPR052018">
    <property type="entry name" value="PHP_domain"/>
</dbReference>
<dbReference type="SUPFAM" id="SSF89550">
    <property type="entry name" value="PHP domain-like"/>
    <property type="match status" value="1"/>
</dbReference>
<gene>
    <name evidence="2" type="ORF">GCU56_05225</name>
</gene>
<dbReference type="Proteomes" id="UP000470246">
    <property type="component" value="Unassembled WGS sequence"/>
</dbReference>
<dbReference type="Gene3D" id="3.20.20.140">
    <property type="entry name" value="Metal-dependent hydrolases"/>
    <property type="match status" value="1"/>
</dbReference>